<dbReference type="Gene3D" id="3.40.50.1950">
    <property type="entry name" value="Flavin prenyltransferase-like"/>
    <property type="match status" value="1"/>
</dbReference>
<dbReference type="InterPro" id="IPR007085">
    <property type="entry name" value="DNA/pantothenate-metab_flavo_C"/>
</dbReference>
<dbReference type="Gene3D" id="3.40.50.10300">
    <property type="entry name" value="CoaB-like"/>
    <property type="match status" value="1"/>
</dbReference>
<evidence type="ECO:0000313" key="7">
    <source>
        <dbReference type="EMBL" id="EHB88248.1"/>
    </source>
</evidence>
<evidence type="ECO:0000313" key="8">
    <source>
        <dbReference type="Proteomes" id="UP000004897"/>
    </source>
</evidence>
<comment type="similarity">
    <text evidence="3">In the N-terminal section; belongs to the HFCD (homo-oligomeric flavin containing Cys decarboxylase) superfamily.</text>
</comment>
<keyword evidence="3 7" id="KW-0436">Ligase</keyword>
<evidence type="ECO:0000256" key="3">
    <source>
        <dbReference type="HAMAP-Rule" id="MF_02225"/>
    </source>
</evidence>
<gene>
    <name evidence="3" type="primary">coaBC</name>
    <name evidence="7" type="ORF">HMPREF0737_00927</name>
</gene>
<dbReference type="AlphaFoldDB" id="G5ERL7"/>
<comment type="caution">
    <text evidence="7">The sequence shown here is derived from an EMBL/GenBank/DDBJ whole genome shotgun (WGS) entry which is preliminary data.</text>
</comment>
<dbReference type="UniPathway" id="UPA00241">
    <property type="reaction ID" value="UER00353"/>
</dbReference>
<comment type="pathway">
    <text evidence="3">Cofactor biosynthesis; coenzyme A biosynthesis; CoA from (R)-pantothenate: step 2/5.</text>
</comment>
<keyword evidence="3" id="KW-0511">Multifunctional enzyme</keyword>
<dbReference type="Pfam" id="PF04127">
    <property type="entry name" value="DFP"/>
    <property type="match status" value="1"/>
</dbReference>
<comment type="similarity">
    <text evidence="3">In the C-terminal section; belongs to the PPC synthetase family.</text>
</comment>
<comment type="cofactor">
    <cofactor evidence="3">
        <name>Mg(2+)</name>
        <dbReference type="ChEBI" id="CHEBI:18420"/>
    </cofactor>
</comment>
<dbReference type="PANTHER" id="PTHR14359">
    <property type="entry name" value="HOMO-OLIGOMERIC FLAVIN CONTAINING CYS DECARBOXYLASE FAMILY"/>
    <property type="match status" value="1"/>
</dbReference>
<keyword evidence="3" id="KW-0285">Flavoprotein</keyword>
<keyword evidence="3" id="KW-0460">Magnesium</keyword>
<dbReference type="GO" id="GO:0015937">
    <property type="term" value="P:coenzyme A biosynthetic process"/>
    <property type="evidence" value="ECO:0007669"/>
    <property type="project" value="UniProtKB-UniRule"/>
</dbReference>
<protein>
    <recommendedName>
        <fullName evidence="3">Coenzyme A biosynthesis bifunctional protein CoaBC</fullName>
    </recommendedName>
    <alternativeName>
        <fullName evidence="3">DNA/pantothenate metabolism flavoprotein</fullName>
    </alternativeName>
    <alternativeName>
        <fullName evidence="3">Phosphopantothenoylcysteine synthetase/decarboxylase</fullName>
        <shortName evidence="3">PPCS-PPCDC</shortName>
    </alternativeName>
    <domain>
        <recommendedName>
            <fullName evidence="3">Phosphopantothenoylcysteine decarboxylase</fullName>
            <shortName evidence="3">PPC decarboxylase</shortName>
            <shortName evidence="3">PPC-DC</shortName>
            <ecNumber evidence="3">4.1.1.36</ecNumber>
        </recommendedName>
        <alternativeName>
            <fullName evidence="3">CoaC</fullName>
        </alternativeName>
    </domain>
    <domain>
        <recommendedName>
            <fullName evidence="3">Phosphopantothenate--cysteine ligase</fullName>
            <ecNumber evidence="3">6.3.2.5</ecNumber>
        </recommendedName>
        <alternativeName>
            <fullName evidence="3">CoaB</fullName>
        </alternativeName>
        <alternativeName>
            <fullName evidence="3">Phosphopantothenoylcysteine synthetase</fullName>
            <shortName evidence="3">PPC synthetase</shortName>
            <shortName evidence="3">PPC-S</shortName>
        </alternativeName>
    </domain>
</protein>
<comment type="catalytic activity">
    <reaction evidence="3">
        <text>N-[(R)-4-phosphopantothenoyl]-L-cysteine + H(+) = (R)-4'-phosphopantetheine + CO2</text>
        <dbReference type="Rhea" id="RHEA:16793"/>
        <dbReference type="ChEBI" id="CHEBI:15378"/>
        <dbReference type="ChEBI" id="CHEBI:16526"/>
        <dbReference type="ChEBI" id="CHEBI:59458"/>
        <dbReference type="ChEBI" id="CHEBI:61723"/>
        <dbReference type="EC" id="4.1.1.36"/>
    </reaction>
</comment>
<dbReference type="HOGENOM" id="CLU_033319_0_3_11"/>
<dbReference type="HAMAP" id="MF_02225">
    <property type="entry name" value="CoaBC"/>
    <property type="match status" value="1"/>
</dbReference>
<accession>G5ERL7</accession>
<dbReference type="GO" id="GO:0071513">
    <property type="term" value="C:phosphopantothenoylcysteine decarboxylase complex"/>
    <property type="evidence" value="ECO:0007669"/>
    <property type="project" value="TreeGrafter"/>
</dbReference>
<organism evidence="7 8">
    <name type="scientific">Rothia mucilaginosa M508</name>
    <dbReference type="NCBI Taxonomy" id="563033"/>
    <lineage>
        <taxon>Bacteria</taxon>
        <taxon>Bacillati</taxon>
        <taxon>Actinomycetota</taxon>
        <taxon>Actinomycetes</taxon>
        <taxon>Micrococcales</taxon>
        <taxon>Micrococcaceae</taxon>
        <taxon>Rothia</taxon>
    </lineage>
</organism>
<feature type="binding site" evidence="3">
    <location>
        <position position="420"/>
    </location>
    <ligand>
        <name>CTP</name>
        <dbReference type="ChEBI" id="CHEBI:37563"/>
    </ligand>
</feature>
<dbReference type="InterPro" id="IPR003382">
    <property type="entry name" value="Flavoprotein"/>
</dbReference>
<dbReference type="InterPro" id="IPR005252">
    <property type="entry name" value="CoaBC"/>
</dbReference>
<comment type="cofactor">
    <cofactor evidence="3">
        <name>FMN</name>
        <dbReference type="ChEBI" id="CHEBI:58210"/>
    </cofactor>
    <text evidence="3">Binds 1 FMN per subunit.</text>
</comment>
<comment type="caution">
    <text evidence="3">Lacks conserved residue(s) required for the propagation of feature annotation.</text>
</comment>
<feature type="domain" description="DNA/pantothenate metabolism flavoprotein C-terminal" evidence="6">
    <location>
        <begin position="251"/>
        <end position="477"/>
    </location>
</feature>
<feature type="region of interest" description="Phosphopantothenoylcysteine decarboxylase" evidence="3">
    <location>
        <begin position="1"/>
        <end position="255"/>
    </location>
</feature>
<feature type="region of interest" description="Phosphopantothenate--cysteine ligase" evidence="3">
    <location>
        <begin position="256"/>
        <end position="484"/>
    </location>
</feature>
<comment type="function">
    <text evidence="3">Catalyzes two sequential steps in the biosynthesis of coenzyme A. In the first step cysteine is conjugated to 4'-phosphopantothenate to form 4-phosphopantothenoylcysteine. In the second step the latter compound is decarboxylated to form 4'-phosphopantotheine.</text>
</comment>
<evidence type="ECO:0000256" key="1">
    <source>
        <dbReference type="ARBA" id="ARBA00022793"/>
    </source>
</evidence>
<feature type="domain" description="Flavoprotein" evidence="5">
    <location>
        <begin position="1"/>
        <end position="171"/>
    </location>
</feature>
<keyword evidence="3" id="KW-0288">FMN</keyword>
<dbReference type="EMBL" id="ACSB01000007">
    <property type="protein sequence ID" value="EHB88248.1"/>
    <property type="molecule type" value="Genomic_DNA"/>
</dbReference>
<name>G5ERL7_9MICC</name>
<feature type="binding site" evidence="3">
    <location>
        <position position="344"/>
    </location>
    <ligand>
        <name>CTP</name>
        <dbReference type="ChEBI" id="CHEBI:37563"/>
    </ligand>
</feature>
<feature type="region of interest" description="Disordered" evidence="4">
    <location>
        <begin position="218"/>
        <end position="246"/>
    </location>
</feature>
<feature type="compositionally biased region" description="Polar residues" evidence="4">
    <location>
        <begin position="231"/>
        <end position="245"/>
    </location>
</feature>
<comment type="pathway">
    <text evidence="3">Cofactor biosynthesis; coenzyme A biosynthesis; CoA from (R)-pantothenate: step 3/5.</text>
</comment>
<dbReference type="Proteomes" id="UP000004897">
    <property type="component" value="Unassembled WGS sequence"/>
</dbReference>
<feature type="binding site" evidence="3">
    <location>
        <position position="354"/>
    </location>
    <ligand>
        <name>CTP</name>
        <dbReference type="ChEBI" id="CHEBI:37563"/>
    </ligand>
</feature>
<comment type="catalytic activity">
    <reaction evidence="3">
        <text>(R)-4'-phosphopantothenate + L-cysteine + CTP = N-[(R)-4-phosphopantothenoyl]-L-cysteine + CMP + diphosphate + H(+)</text>
        <dbReference type="Rhea" id="RHEA:19397"/>
        <dbReference type="ChEBI" id="CHEBI:10986"/>
        <dbReference type="ChEBI" id="CHEBI:15378"/>
        <dbReference type="ChEBI" id="CHEBI:33019"/>
        <dbReference type="ChEBI" id="CHEBI:35235"/>
        <dbReference type="ChEBI" id="CHEBI:37563"/>
        <dbReference type="ChEBI" id="CHEBI:59458"/>
        <dbReference type="ChEBI" id="CHEBI:60377"/>
        <dbReference type="EC" id="6.3.2.5"/>
    </reaction>
</comment>
<dbReference type="SUPFAM" id="SSF52507">
    <property type="entry name" value="Homo-oligomeric flavin-containing Cys decarboxylases, HFCD"/>
    <property type="match status" value="1"/>
</dbReference>
<evidence type="ECO:0000256" key="2">
    <source>
        <dbReference type="ARBA" id="ARBA00023239"/>
    </source>
</evidence>
<proteinExistence type="inferred from homology"/>
<dbReference type="InterPro" id="IPR035929">
    <property type="entry name" value="CoaB-like_sf"/>
</dbReference>
<sequence>MRIIVGIGGGIAAYKAAMLLRLFAKNGDEVIAMPTPNATKFVGVPTLEALSGNPVSTDVFDRVPEVNHVRQAEQADAVVIAPATADLLARLAAGRADDLLSSTVLTTHAPVILAPAMHTQMWEHPATQANVQTLRSWGYHVIEPAIGRLTGPDSGPGRMPEPEDIFAVALDVIARFPKGQVHPVYTPGYAPTEPLYTGTEQERMAAARAATLTSALLGQGDSGKAEPGQIEPSQGEHSQAASASESLRGPLAGRLVVITAGGTREALDPVRFLGNRSTGKQGVALAEAARDLGATVHLIGANLEVPAPEGVQVTRVVSALELREATLEASTAADVLIMSAAVADFRPAEFAEFKIKKSADSEDAPVIQLVRNPDILREVVVRRQQAREAGESTLGPKLIVGFAAETGSAEKTPLELGREKLQRKGTDFLAVNTVGVNRGFGTDDNTITLLSTLNDEAPVFSGSKKELSVRLLEHVAAFLPKLSA</sequence>
<feature type="binding site" evidence="3">
    <location>
        <position position="424"/>
    </location>
    <ligand>
        <name>CTP</name>
        <dbReference type="ChEBI" id="CHEBI:37563"/>
    </ligand>
</feature>
<dbReference type="PANTHER" id="PTHR14359:SF6">
    <property type="entry name" value="PHOSPHOPANTOTHENOYLCYSTEINE DECARBOXYLASE"/>
    <property type="match status" value="1"/>
</dbReference>
<keyword evidence="2 3" id="KW-0456">Lyase</keyword>
<dbReference type="EC" id="6.3.2.5" evidence="3"/>
<dbReference type="GO" id="GO:0004633">
    <property type="term" value="F:phosphopantothenoylcysteine decarboxylase activity"/>
    <property type="evidence" value="ECO:0007669"/>
    <property type="project" value="UniProtKB-UniRule"/>
</dbReference>
<dbReference type="GO" id="GO:0046872">
    <property type="term" value="F:metal ion binding"/>
    <property type="evidence" value="ECO:0007669"/>
    <property type="project" value="UniProtKB-KW"/>
</dbReference>
<keyword evidence="1 3" id="KW-0210">Decarboxylase</keyword>
<dbReference type="InterPro" id="IPR036551">
    <property type="entry name" value="Flavin_trans-like"/>
</dbReference>
<reference evidence="7 8" key="1">
    <citation type="submission" date="2011-08" db="EMBL/GenBank/DDBJ databases">
        <title>The Genome Sequence of Rothia mucilaginosa M508.</title>
        <authorList>
            <consortium name="The Broad Institute Genome Sequencing Platform"/>
            <consortium name="The Broad Institute Genome Sequencing Center for Infectious Disease"/>
            <person name="Earl A."/>
            <person name="Ward D."/>
            <person name="Feldgarden M."/>
            <person name="Gevers D."/>
            <person name="Sibley C.D."/>
            <person name="Field T.R."/>
            <person name="Grinwis M."/>
            <person name="Eshaghurshan C.S."/>
            <person name="Surette M.G."/>
            <person name="Young S.K."/>
            <person name="Zeng Q."/>
            <person name="Gargeya S."/>
            <person name="Fitzgerald M."/>
            <person name="Haas B."/>
            <person name="Abouelleil A."/>
            <person name="Alvarado L."/>
            <person name="Arachchi H.M."/>
            <person name="Berlin A."/>
            <person name="Brown A."/>
            <person name="Chapman S.B."/>
            <person name="Chen Z."/>
            <person name="Dunbar C."/>
            <person name="Freedman E."/>
            <person name="Gearin G."/>
            <person name="Gellesch M."/>
            <person name="Goldberg J."/>
            <person name="Griggs A."/>
            <person name="Gujja S."/>
            <person name="Heiman D."/>
            <person name="Howarth C."/>
            <person name="Larson L."/>
            <person name="Lui A."/>
            <person name="MacDonald P.J.P."/>
            <person name="Montmayeur A."/>
            <person name="Murphy C."/>
            <person name="Neiman D."/>
            <person name="Pearson M."/>
            <person name="Priest M."/>
            <person name="Roberts A."/>
            <person name="Saif S."/>
            <person name="Shea T."/>
            <person name="Shenoy N."/>
            <person name="Sisk P."/>
            <person name="Stolte C."/>
            <person name="Sykes S."/>
            <person name="Wortman J."/>
            <person name="Nusbaum C."/>
            <person name="Birren B."/>
        </authorList>
    </citation>
    <scope>NUCLEOTIDE SEQUENCE [LARGE SCALE GENOMIC DNA]</scope>
    <source>
        <strain evidence="7 8">M508</strain>
    </source>
</reference>
<feature type="binding site" evidence="3">
    <location>
        <position position="402"/>
    </location>
    <ligand>
        <name>CTP</name>
        <dbReference type="ChEBI" id="CHEBI:37563"/>
    </ligand>
</feature>
<evidence type="ECO:0000256" key="4">
    <source>
        <dbReference type="SAM" id="MobiDB-lite"/>
    </source>
</evidence>
<evidence type="ECO:0000259" key="5">
    <source>
        <dbReference type="Pfam" id="PF02441"/>
    </source>
</evidence>
<dbReference type="Pfam" id="PF02441">
    <property type="entry name" value="Flavoprotein"/>
    <property type="match status" value="1"/>
</dbReference>
<dbReference type="GO" id="GO:0010181">
    <property type="term" value="F:FMN binding"/>
    <property type="evidence" value="ECO:0007669"/>
    <property type="project" value="UniProtKB-UniRule"/>
</dbReference>
<evidence type="ECO:0000259" key="6">
    <source>
        <dbReference type="Pfam" id="PF04127"/>
    </source>
</evidence>
<keyword evidence="3" id="KW-0479">Metal-binding</keyword>
<dbReference type="RefSeq" id="WP_005505955.1">
    <property type="nucleotide sequence ID" value="NZ_JH370351.1"/>
</dbReference>
<dbReference type="GO" id="GO:0004632">
    <property type="term" value="F:phosphopantothenate--cysteine ligase activity"/>
    <property type="evidence" value="ECO:0007669"/>
    <property type="project" value="UniProtKB-UniRule"/>
</dbReference>
<dbReference type="EC" id="4.1.1.36" evidence="3"/>
<feature type="binding site" evidence="3">
    <location>
        <begin position="373"/>
        <end position="376"/>
    </location>
    <ligand>
        <name>CTP</name>
        <dbReference type="ChEBI" id="CHEBI:37563"/>
    </ligand>
</feature>
<dbReference type="PATRIC" id="fig|563033.4.peg.916"/>
<dbReference type="SUPFAM" id="SSF102645">
    <property type="entry name" value="CoaB-like"/>
    <property type="match status" value="1"/>
</dbReference>
<dbReference type="GO" id="GO:0015941">
    <property type="term" value="P:pantothenate catabolic process"/>
    <property type="evidence" value="ECO:0007669"/>
    <property type="project" value="InterPro"/>
</dbReference>